<name>A0A8H6S2Y3_MYCCL</name>
<dbReference type="Pfam" id="PF12937">
    <property type="entry name" value="F-box-like"/>
    <property type="match status" value="1"/>
</dbReference>
<reference evidence="2" key="1">
    <citation type="submission" date="2020-05" db="EMBL/GenBank/DDBJ databases">
        <title>Mycena genomes resolve the evolution of fungal bioluminescence.</title>
        <authorList>
            <person name="Tsai I.J."/>
        </authorList>
    </citation>
    <scope>NUCLEOTIDE SEQUENCE</scope>
    <source>
        <strain evidence="2">110903Hualien_Pintung</strain>
    </source>
</reference>
<evidence type="ECO:0000313" key="3">
    <source>
        <dbReference type="Proteomes" id="UP000613580"/>
    </source>
</evidence>
<gene>
    <name evidence="2" type="ORF">HMN09_01236700</name>
</gene>
<evidence type="ECO:0000313" key="2">
    <source>
        <dbReference type="EMBL" id="KAF7291771.1"/>
    </source>
</evidence>
<dbReference type="InterPro" id="IPR036047">
    <property type="entry name" value="F-box-like_dom_sf"/>
</dbReference>
<accession>A0A8H6S2Y3</accession>
<organism evidence="2 3">
    <name type="scientific">Mycena chlorophos</name>
    <name type="common">Agaric fungus</name>
    <name type="synonym">Agaricus chlorophos</name>
    <dbReference type="NCBI Taxonomy" id="658473"/>
    <lineage>
        <taxon>Eukaryota</taxon>
        <taxon>Fungi</taxon>
        <taxon>Dikarya</taxon>
        <taxon>Basidiomycota</taxon>
        <taxon>Agaricomycotina</taxon>
        <taxon>Agaricomycetes</taxon>
        <taxon>Agaricomycetidae</taxon>
        <taxon>Agaricales</taxon>
        <taxon>Marasmiineae</taxon>
        <taxon>Mycenaceae</taxon>
        <taxon>Mycena</taxon>
    </lineage>
</organism>
<dbReference type="Gene3D" id="1.20.1280.50">
    <property type="match status" value="1"/>
</dbReference>
<evidence type="ECO:0000259" key="1">
    <source>
        <dbReference type="Pfam" id="PF12937"/>
    </source>
</evidence>
<dbReference type="AlphaFoldDB" id="A0A8H6S2Y3"/>
<protein>
    <submittedName>
        <fullName evidence="2">F-box domain-containing protein</fullName>
    </submittedName>
</protein>
<dbReference type="OrthoDB" id="3063971at2759"/>
<feature type="domain" description="F-box" evidence="1">
    <location>
        <begin position="72"/>
        <end position="128"/>
    </location>
</feature>
<comment type="caution">
    <text evidence="2">The sequence shown here is derived from an EMBL/GenBank/DDBJ whole genome shotgun (WGS) entry which is preliminary data.</text>
</comment>
<dbReference type="Proteomes" id="UP000613580">
    <property type="component" value="Unassembled WGS sequence"/>
</dbReference>
<proteinExistence type="predicted"/>
<dbReference type="InterPro" id="IPR001810">
    <property type="entry name" value="F-box_dom"/>
</dbReference>
<dbReference type="EMBL" id="JACAZE010000023">
    <property type="protein sequence ID" value="KAF7291771.1"/>
    <property type="molecule type" value="Genomic_DNA"/>
</dbReference>
<sequence>MESPVPGLLKTNLPPSNDQLIAIHAFLAATSPEFARLDEEASVLQARLASVIQKRDAMGEIVNGHRALLSPIRRLPSELLGKIFVSTLPTKRDTAISADEGPMLLMQVCRSWRAVALTTPQLWASIYIVCPESDTATSLPRLLRVVNTWLARSGALPLSMTLAPAGNPSKYSPPHAIDDGLLQLVLSLASRWSSITIIPTIKRDQIHAFESLRSDDVPQLRAIRIGLESIHAFGGLLAPLPGIEATPESESLLRLFEAPTLRELSFTGDMARLPGGILWASLVRCSLTWRTGATRASAFPQVAQILKKAVHAEHLELLVQTSQD</sequence>
<keyword evidence="3" id="KW-1185">Reference proteome</keyword>
<dbReference type="SUPFAM" id="SSF81383">
    <property type="entry name" value="F-box domain"/>
    <property type="match status" value="1"/>
</dbReference>